<evidence type="ECO:0000313" key="2">
    <source>
        <dbReference type="EMBL" id="AIY17494.1"/>
    </source>
</evidence>
<gene>
    <name evidence="2" type="ORF">KR76_13335</name>
</gene>
<evidence type="ECO:0000313" key="3">
    <source>
        <dbReference type="Proteomes" id="UP000030300"/>
    </source>
</evidence>
<dbReference type="Proteomes" id="UP000030300">
    <property type="component" value="Chromosome"/>
</dbReference>
<dbReference type="RefSeq" id="WP_038678909.1">
    <property type="nucleotide sequence ID" value="NZ_BJMC01000009.1"/>
</dbReference>
<reference evidence="2 3" key="1">
    <citation type="journal article" date="2015" name="Genome Announc.">
        <title>Complete Genome Sequence of Steroid-Transforming Nocardioides simplex VKM Ac-2033D.</title>
        <authorList>
            <person name="Shtratnikova V.Y."/>
            <person name="Schelkunov M.I."/>
            <person name="Pekov Y.A."/>
            <person name="Fokina V.V."/>
            <person name="Logacheva M.D."/>
            <person name="Sokolov S.L."/>
            <person name="Bragin E.Y."/>
            <person name="Ashapkin V.V."/>
            <person name="Donova M.V."/>
        </authorList>
    </citation>
    <scope>NUCLEOTIDE SEQUENCE [LARGE SCALE GENOMIC DNA]</scope>
    <source>
        <strain evidence="2 3">VKM Ac-2033D</strain>
    </source>
</reference>
<keyword evidence="2" id="KW-0413">Isomerase</keyword>
<dbReference type="PANTHER" id="PTHR28047">
    <property type="entry name" value="PROTEIN DCG1"/>
    <property type="match status" value="1"/>
</dbReference>
<dbReference type="Pfam" id="PF01177">
    <property type="entry name" value="Asp_Glu_race"/>
    <property type="match status" value="1"/>
</dbReference>
<dbReference type="Gene3D" id="3.40.50.12500">
    <property type="match status" value="1"/>
</dbReference>
<name>A0A0A1DJK5_NOCSI</name>
<dbReference type="OrthoDB" id="9791723at2"/>
<keyword evidence="3" id="KW-1185">Reference proteome</keyword>
<dbReference type="PANTHER" id="PTHR28047:SF5">
    <property type="entry name" value="PROTEIN DCG1"/>
    <property type="match status" value="1"/>
</dbReference>
<dbReference type="STRING" id="2045.KR76_13335"/>
<dbReference type="GO" id="GO:0047661">
    <property type="term" value="F:amino-acid racemase activity"/>
    <property type="evidence" value="ECO:0007669"/>
    <property type="project" value="InterPro"/>
</dbReference>
<dbReference type="KEGG" id="psim:KR76_13335"/>
<comment type="similarity">
    <text evidence="1">Belongs to the HyuE racemase family.</text>
</comment>
<protein>
    <submittedName>
        <fullName evidence="2">Hydantoin racemase</fullName>
        <ecNumber evidence="2">5.1.99.-</ecNumber>
    </submittedName>
</protein>
<dbReference type="GeneID" id="96609852"/>
<evidence type="ECO:0000256" key="1">
    <source>
        <dbReference type="ARBA" id="ARBA00038414"/>
    </source>
</evidence>
<dbReference type="InterPro" id="IPR053714">
    <property type="entry name" value="Iso_Racemase_Enz_sf"/>
</dbReference>
<organism evidence="2 3">
    <name type="scientific">Nocardioides simplex</name>
    <name type="common">Arthrobacter simplex</name>
    <dbReference type="NCBI Taxonomy" id="2045"/>
    <lineage>
        <taxon>Bacteria</taxon>
        <taxon>Bacillati</taxon>
        <taxon>Actinomycetota</taxon>
        <taxon>Actinomycetes</taxon>
        <taxon>Propionibacteriales</taxon>
        <taxon>Nocardioidaceae</taxon>
        <taxon>Pimelobacter</taxon>
    </lineage>
</organism>
<dbReference type="eggNOG" id="COG4126">
    <property type="taxonomic scope" value="Bacteria"/>
</dbReference>
<dbReference type="EC" id="5.1.99.-" evidence="2"/>
<dbReference type="HOGENOM" id="CLU_053002_0_0_11"/>
<dbReference type="AlphaFoldDB" id="A0A0A1DJK5"/>
<sequence length="239" mass="25476">MHIRVILPAIGDTFLQSALDDATAWALPDTKIDAVPLLRGTASIESEYDEALAAPGILDRIAEAKADGVDGIFITCFGDPGVHAAREVIDVPVVGGFEPAIFTAMAHGERIAIITVLPNVLPMLRSLARRYGVEDRISAIRVIDLPVLGLDDHDLMIQRLSEQAVDVVESGQADVVVLGCTGMLGVVEKIREALAEAGHQVPVVDPTGAAITWLESSVRLGLFPSRTTYMVPPDKARNA</sequence>
<dbReference type="EMBL" id="CP009896">
    <property type="protein sequence ID" value="AIY17494.1"/>
    <property type="molecule type" value="Genomic_DNA"/>
</dbReference>
<accession>A0A0A1DJK5</accession>
<proteinExistence type="inferred from homology"/>
<dbReference type="InterPro" id="IPR015942">
    <property type="entry name" value="Asp/Glu/hydantoin_racemase"/>
</dbReference>
<dbReference type="InterPro" id="IPR052186">
    <property type="entry name" value="Hydantoin_racemase-like"/>
</dbReference>